<keyword evidence="2" id="KW-1185">Reference proteome</keyword>
<name>A0A8X6XZG9_9ARAC</name>
<accession>A0A8X6XZG9</accession>
<proteinExistence type="predicted"/>
<evidence type="ECO:0000313" key="1">
    <source>
        <dbReference type="EMBL" id="GFY61559.1"/>
    </source>
</evidence>
<dbReference type="OrthoDB" id="10447575at2759"/>
<organism evidence="1 2">
    <name type="scientific">Trichonephila inaurata madagascariensis</name>
    <dbReference type="NCBI Taxonomy" id="2747483"/>
    <lineage>
        <taxon>Eukaryota</taxon>
        <taxon>Metazoa</taxon>
        <taxon>Ecdysozoa</taxon>
        <taxon>Arthropoda</taxon>
        <taxon>Chelicerata</taxon>
        <taxon>Arachnida</taxon>
        <taxon>Araneae</taxon>
        <taxon>Araneomorphae</taxon>
        <taxon>Entelegynae</taxon>
        <taxon>Araneoidea</taxon>
        <taxon>Nephilidae</taxon>
        <taxon>Trichonephila</taxon>
        <taxon>Trichonephila inaurata</taxon>
    </lineage>
</organism>
<dbReference type="AlphaFoldDB" id="A0A8X6XZG9"/>
<sequence length="184" mass="21468">MERGERVLFEKEWGDETRLLQKLHQERGGKIVCLYTCAESIDYRRIPIFSKTHPFKIPNNPPQSAKKHTLQNRDHFRLIPGGPFQVKPDAIDSESSCIDYCTQTDQIANSRPIQTFTPQMIPRLMTPDWLGRDDGQTRVLGNPNGLNFLEVRTFHCTESETAERRWKMVIYVLSSFEIWIEQES</sequence>
<protein>
    <submittedName>
        <fullName evidence="1">Uncharacterized protein</fullName>
    </submittedName>
</protein>
<evidence type="ECO:0000313" key="2">
    <source>
        <dbReference type="Proteomes" id="UP000886998"/>
    </source>
</evidence>
<comment type="caution">
    <text evidence="1">The sequence shown here is derived from an EMBL/GenBank/DDBJ whole genome shotgun (WGS) entry which is preliminary data.</text>
</comment>
<dbReference type="Proteomes" id="UP000886998">
    <property type="component" value="Unassembled WGS sequence"/>
</dbReference>
<reference evidence="1" key="1">
    <citation type="submission" date="2020-08" db="EMBL/GenBank/DDBJ databases">
        <title>Multicomponent nature underlies the extraordinary mechanical properties of spider dragline silk.</title>
        <authorList>
            <person name="Kono N."/>
            <person name="Nakamura H."/>
            <person name="Mori M."/>
            <person name="Yoshida Y."/>
            <person name="Ohtoshi R."/>
            <person name="Malay A.D."/>
            <person name="Moran D.A.P."/>
            <person name="Tomita M."/>
            <person name="Numata K."/>
            <person name="Arakawa K."/>
        </authorList>
    </citation>
    <scope>NUCLEOTIDE SEQUENCE</scope>
</reference>
<dbReference type="EMBL" id="BMAV01013695">
    <property type="protein sequence ID" value="GFY61559.1"/>
    <property type="molecule type" value="Genomic_DNA"/>
</dbReference>
<gene>
    <name evidence="1" type="primary">AVEN_151684_1</name>
    <name evidence="1" type="ORF">TNIN_78881</name>
</gene>